<protein>
    <submittedName>
        <fullName evidence="1">Uncharacterized protein</fullName>
    </submittedName>
</protein>
<accession>A0A9I9CEU2</accession>
<dbReference type="Gramene" id="MELO3C002528.2.1">
    <property type="protein sequence ID" value="MELO3C002528.2.1"/>
    <property type="gene ID" value="MELO3C002528.2"/>
</dbReference>
<reference evidence="1" key="1">
    <citation type="submission" date="2023-03" db="UniProtKB">
        <authorList>
            <consortium name="EnsemblPlants"/>
        </authorList>
    </citation>
    <scope>IDENTIFICATION</scope>
</reference>
<proteinExistence type="predicted"/>
<evidence type="ECO:0000313" key="1">
    <source>
        <dbReference type="EnsemblPlants" id="MELO3C002528.2.1"/>
    </source>
</evidence>
<dbReference type="AlphaFoldDB" id="A0A9I9CEU2"/>
<sequence length="98" mass="10671">MGSPPTQGGGSRNGEVIALQGKPIVWSPLKLRGLKTFRRPSLIPSRPSSRLSFNDNIIFNFLYNGRFFSNISFPSKKAISTVESSQVVCSKLVGCAIL</sequence>
<dbReference type="EnsemblPlants" id="MELO3C002528.2.1">
    <property type="protein sequence ID" value="MELO3C002528.2.1"/>
    <property type="gene ID" value="MELO3C002528.2"/>
</dbReference>
<name>A0A9I9CEU2_CUCME</name>
<organism evidence="1">
    <name type="scientific">Cucumis melo</name>
    <name type="common">Muskmelon</name>
    <dbReference type="NCBI Taxonomy" id="3656"/>
    <lineage>
        <taxon>Eukaryota</taxon>
        <taxon>Viridiplantae</taxon>
        <taxon>Streptophyta</taxon>
        <taxon>Embryophyta</taxon>
        <taxon>Tracheophyta</taxon>
        <taxon>Spermatophyta</taxon>
        <taxon>Magnoliopsida</taxon>
        <taxon>eudicotyledons</taxon>
        <taxon>Gunneridae</taxon>
        <taxon>Pentapetalae</taxon>
        <taxon>rosids</taxon>
        <taxon>fabids</taxon>
        <taxon>Cucurbitales</taxon>
        <taxon>Cucurbitaceae</taxon>
        <taxon>Benincaseae</taxon>
        <taxon>Cucumis</taxon>
    </lineage>
</organism>